<dbReference type="Proteomes" id="UP000886848">
    <property type="component" value="Chromosome"/>
</dbReference>
<dbReference type="RefSeq" id="WP_217855932.1">
    <property type="nucleotide sequence ID" value="NZ_CP077079.1"/>
</dbReference>
<keyword evidence="2" id="KW-1185">Reference proteome</keyword>
<sequence>MLKATFYVAYALFQPILLHHWGVGGQIGRIFTHWVVGKFVESDGAKGALGPAVFAMAARLTCEVGPSQVANGEAKYERV</sequence>
<proteinExistence type="predicted"/>
<gene>
    <name evidence="1" type="ORF">KSS96_06755</name>
</gene>
<evidence type="ECO:0000313" key="2">
    <source>
        <dbReference type="Proteomes" id="UP000886848"/>
    </source>
</evidence>
<organism evidence="1 2">
    <name type="scientific">Pseudomonas asgharzadehiana</name>
    <dbReference type="NCBI Taxonomy" id="2842349"/>
    <lineage>
        <taxon>Bacteria</taxon>
        <taxon>Pseudomonadati</taxon>
        <taxon>Pseudomonadota</taxon>
        <taxon>Gammaproteobacteria</taxon>
        <taxon>Pseudomonadales</taxon>
        <taxon>Pseudomonadaceae</taxon>
        <taxon>Pseudomonas</taxon>
    </lineage>
</organism>
<name>A0ABX8P5E4_9PSED</name>
<accession>A0ABX8P5E4</accession>
<evidence type="ECO:0000313" key="1">
    <source>
        <dbReference type="EMBL" id="QXH68626.1"/>
    </source>
</evidence>
<dbReference type="EMBL" id="CP077079">
    <property type="protein sequence ID" value="QXH68626.1"/>
    <property type="molecule type" value="Genomic_DNA"/>
</dbReference>
<protein>
    <submittedName>
        <fullName evidence="1">Uncharacterized protein</fullName>
    </submittedName>
</protein>
<reference evidence="1" key="1">
    <citation type="journal article" date="2021" name="Microorganisms">
        <title>The Ever-Expanding Pseudomonas Genus: Description of 43 New Species and Partition of the Pseudomonas putida Group.</title>
        <authorList>
            <person name="Girard L."/>
            <person name="Lood C."/>
            <person name="Hofte M."/>
            <person name="Vandamme P."/>
            <person name="Rokni-Zadeh H."/>
            <person name="van Noort V."/>
            <person name="Lavigne R."/>
            <person name="De Mot R."/>
        </authorList>
    </citation>
    <scope>NUCLEOTIDE SEQUENCE</scope>
    <source>
        <strain evidence="1">SWRI132</strain>
    </source>
</reference>